<name>A0A540N453_MALBA</name>
<dbReference type="EMBL" id="VIEB01000114">
    <property type="protein sequence ID" value="TQE05831.1"/>
    <property type="molecule type" value="Genomic_DNA"/>
</dbReference>
<proteinExistence type="predicted"/>
<accession>A0A540N453</accession>
<organism evidence="1 2">
    <name type="scientific">Malus baccata</name>
    <name type="common">Siberian crab apple</name>
    <name type="synonym">Pyrus baccata</name>
    <dbReference type="NCBI Taxonomy" id="106549"/>
    <lineage>
        <taxon>Eukaryota</taxon>
        <taxon>Viridiplantae</taxon>
        <taxon>Streptophyta</taxon>
        <taxon>Embryophyta</taxon>
        <taxon>Tracheophyta</taxon>
        <taxon>Spermatophyta</taxon>
        <taxon>Magnoliopsida</taxon>
        <taxon>eudicotyledons</taxon>
        <taxon>Gunneridae</taxon>
        <taxon>Pentapetalae</taxon>
        <taxon>rosids</taxon>
        <taxon>fabids</taxon>
        <taxon>Rosales</taxon>
        <taxon>Rosaceae</taxon>
        <taxon>Amygdaloideae</taxon>
        <taxon>Maleae</taxon>
        <taxon>Malus</taxon>
    </lineage>
</organism>
<protein>
    <submittedName>
        <fullName evidence="1">Uncharacterized protein</fullName>
    </submittedName>
</protein>
<comment type="caution">
    <text evidence="1">The sequence shown here is derived from an EMBL/GenBank/DDBJ whole genome shotgun (WGS) entry which is preliminary data.</text>
</comment>
<keyword evidence="2" id="KW-1185">Reference proteome</keyword>
<dbReference type="Proteomes" id="UP000315295">
    <property type="component" value="Unassembled WGS sequence"/>
</dbReference>
<dbReference type="AlphaFoldDB" id="A0A540N453"/>
<gene>
    <name evidence="1" type="ORF">C1H46_008514</name>
</gene>
<evidence type="ECO:0000313" key="1">
    <source>
        <dbReference type="EMBL" id="TQE05831.1"/>
    </source>
</evidence>
<sequence>MASHLRMAGGSFRFVKGRGWDDEEIDILEDGMTRSVREILGFIGEGKDVRQRRERLRWGSRRQERLGWWFHRRRKGWSYGL</sequence>
<evidence type="ECO:0000313" key="2">
    <source>
        <dbReference type="Proteomes" id="UP000315295"/>
    </source>
</evidence>
<reference evidence="1 2" key="1">
    <citation type="journal article" date="2019" name="G3 (Bethesda)">
        <title>Sequencing of a Wild Apple (Malus baccata) Genome Unravels the Differences Between Cultivated and Wild Apple Species Regarding Disease Resistance and Cold Tolerance.</title>
        <authorList>
            <person name="Chen X."/>
        </authorList>
    </citation>
    <scope>NUCLEOTIDE SEQUENCE [LARGE SCALE GENOMIC DNA]</scope>
    <source>
        <strain evidence="2">cv. Shandingzi</strain>
        <tissue evidence="1">Leaves</tissue>
    </source>
</reference>